<accession>A0A2N3L3T3</accession>
<keyword evidence="3" id="KW-1185">Reference proteome</keyword>
<proteinExistence type="predicted"/>
<evidence type="ECO:0000256" key="1">
    <source>
        <dbReference type="SAM" id="Phobius"/>
    </source>
</evidence>
<dbReference type="Proteomes" id="UP000233332">
    <property type="component" value="Unassembled WGS sequence"/>
</dbReference>
<name>A0A2N3L3T3_9PROT</name>
<evidence type="ECO:0000313" key="2">
    <source>
        <dbReference type="EMBL" id="PKR57493.1"/>
    </source>
</evidence>
<organism evidence="2 3">
    <name type="scientific">Thalassospira lohafexi</name>
    <dbReference type="NCBI Taxonomy" id="744227"/>
    <lineage>
        <taxon>Bacteria</taxon>
        <taxon>Pseudomonadati</taxon>
        <taxon>Pseudomonadota</taxon>
        <taxon>Alphaproteobacteria</taxon>
        <taxon>Rhodospirillales</taxon>
        <taxon>Thalassospiraceae</taxon>
        <taxon>Thalassospira</taxon>
    </lineage>
</organism>
<dbReference type="RefSeq" id="WP_101303789.1">
    <property type="nucleotide sequence ID" value="NZ_NXGX01000006.1"/>
</dbReference>
<keyword evidence="1" id="KW-1133">Transmembrane helix</keyword>
<protein>
    <submittedName>
        <fullName evidence="2">Uncharacterized protein</fullName>
    </submittedName>
</protein>
<dbReference type="AlphaFoldDB" id="A0A2N3L3T3"/>
<evidence type="ECO:0000313" key="3">
    <source>
        <dbReference type="Proteomes" id="UP000233332"/>
    </source>
</evidence>
<sequence>MAKQDVMDIWAALQWVVRDQKADKAFAANDDAVMLVPGGSVTGAVMRMGELNARIDGGGAITGAELDPDAERIWLAVLMMVRQWRHGGLRDQIGNDITPQMQRAMLRLARHDHINPVYAAIDAARSGDMPEWYRLDGGRTRREVEESRLYYVLVWDVLAVLYSTIAASGGMGITVEMPSIPRLPWRSRKKVFDKAS</sequence>
<dbReference type="EMBL" id="NXGX01000006">
    <property type="protein sequence ID" value="PKR57493.1"/>
    <property type="molecule type" value="Genomic_DNA"/>
</dbReference>
<keyword evidence="1" id="KW-0472">Membrane</keyword>
<feature type="transmembrane region" description="Helical" evidence="1">
    <location>
        <begin position="149"/>
        <end position="175"/>
    </location>
</feature>
<gene>
    <name evidence="2" type="ORF">COO92_16255</name>
</gene>
<keyword evidence="1" id="KW-0812">Transmembrane</keyword>
<reference evidence="2 3" key="1">
    <citation type="submission" date="2017-09" db="EMBL/GenBank/DDBJ databases">
        <title>Biodiversity and function of Thalassospira species in the particle-attached aromatic-hydrocarbon-degrading consortia from the surface seawater of the China South Sea.</title>
        <authorList>
            <person name="Dong C."/>
            <person name="Lai Q."/>
            <person name="Shao Z."/>
        </authorList>
    </citation>
    <scope>NUCLEOTIDE SEQUENCE [LARGE SCALE GENOMIC DNA]</scope>
    <source>
        <strain evidence="2 3">139Z-12</strain>
    </source>
</reference>
<comment type="caution">
    <text evidence="2">The sequence shown here is derived from an EMBL/GenBank/DDBJ whole genome shotgun (WGS) entry which is preliminary data.</text>
</comment>